<feature type="region of interest" description="Disordered" evidence="4">
    <location>
        <begin position="462"/>
        <end position="488"/>
    </location>
</feature>
<evidence type="ECO:0000256" key="3">
    <source>
        <dbReference type="ARBA" id="ARBA00023295"/>
    </source>
</evidence>
<accession>A0ABY6P1U9</accession>
<dbReference type="SUPFAM" id="SSF51011">
    <property type="entry name" value="Glycosyl hydrolase domain"/>
    <property type="match status" value="1"/>
</dbReference>
<dbReference type="SMART" id="SM00642">
    <property type="entry name" value="Aamy"/>
    <property type="match status" value="1"/>
</dbReference>
<dbReference type="Proteomes" id="UP001164965">
    <property type="component" value="Chromosome"/>
</dbReference>
<sequence length="694" mass="73995">MPLLRPGSPFPLGAHPVAGGTSFAVASRVAHRVELCLVDEVGTEQRVELTEQTFGVWHGVVADVGPGQRYGYRVHGPWDPQAGLRCNPQKLLLDPYARRITGALGDADALLAHHGHPFDGPSPVDSLGHVPLSVVVAPGGPDTGTRPDVPWAETVLYELHVGSFTAAHPDVPDELRGSYLGLAHPAVVAHLVELGVTTVELLPVQAFLDEPPVRARGMRNHWGYSTAAYLAPHPGYASVPGEEVAEFRTMVAALHAAGIEVVLDVVHNHTCEGGVDGPSLSLRGLDAPGYYLHGRSGHLLDLTGCGNTLDPASPDAVRLVLDSLRYWAVEMGVDGFRFDLASALGRPRGGDFDPRAVLLTAIATDPVLSVRKLVAEPWDATGAGYQVGGFGLVWSEWNDHFRDTVRDFWRGSAGVRELASRLSGSSDLYAGGGRRPWASVNFVTAHDGFTLRDLVSYAHKHNDANGEHNRDGTGENRSENHGVEGESAHPVVQAARARHVRALLATLLLSTGTPMLLAGDELGTTQGGNNNAYCAPADDPGAWALDWAGADTALLGFTRRVVALRRACPALRQPEFFEGRATPSGEPDLVWFGEDGAEIADAAWHDDDARTLQVWVDGSDVRSLDRAGHQLDDSSWVLVLHSGSGAELTLPPVGELELVLDTGTPTGEPDGPARFSGGDVVELPACTFWLLRVL</sequence>
<dbReference type="EMBL" id="CP110615">
    <property type="protein sequence ID" value="UZJ25630.1"/>
    <property type="molecule type" value="Genomic_DNA"/>
</dbReference>
<feature type="compositionally biased region" description="Basic and acidic residues" evidence="4">
    <location>
        <begin position="462"/>
        <end position="487"/>
    </location>
</feature>
<dbReference type="InterPro" id="IPR017853">
    <property type="entry name" value="GH"/>
</dbReference>
<dbReference type="InterPro" id="IPR006047">
    <property type="entry name" value="GH13_cat_dom"/>
</dbReference>
<keyword evidence="7" id="KW-1185">Reference proteome</keyword>
<dbReference type="SUPFAM" id="SSF51445">
    <property type="entry name" value="(Trans)glycosidases"/>
    <property type="match status" value="1"/>
</dbReference>
<evidence type="ECO:0000256" key="4">
    <source>
        <dbReference type="SAM" id="MobiDB-lite"/>
    </source>
</evidence>
<proteinExistence type="inferred from homology"/>
<comment type="similarity">
    <text evidence="1">Belongs to the glycosyl hydrolase 13 family.</text>
</comment>
<organism evidence="6 7">
    <name type="scientific">Rhodococcus antarcticus</name>
    <dbReference type="NCBI Taxonomy" id="2987751"/>
    <lineage>
        <taxon>Bacteria</taxon>
        <taxon>Bacillati</taxon>
        <taxon>Actinomycetota</taxon>
        <taxon>Actinomycetes</taxon>
        <taxon>Mycobacteriales</taxon>
        <taxon>Nocardiaceae</taxon>
        <taxon>Rhodococcus</taxon>
    </lineage>
</organism>
<evidence type="ECO:0000256" key="2">
    <source>
        <dbReference type="ARBA" id="ARBA00022801"/>
    </source>
</evidence>
<gene>
    <name evidence="6" type="primary">glgX</name>
    <name evidence="6" type="ORF">RHODO2019_04025</name>
</gene>
<dbReference type="InterPro" id="IPR013783">
    <property type="entry name" value="Ig-like_fold"/>
</dbReference>
<dbReference type="SUPFAM" id="SSF81296">
    <property type="entry name" value="E set domains"/>
    <property type="match status" value="1"/>
</dbReference>
<dbReference type="Pfam" id="PF02922">
    <property type="entry name" value="CBM_48"/>
    <property type="match status" value="1"/>
</dbReference>
<dbReference type="Gene3D" id="2.60.40.10">
    <property type="entry name" value="Immunoglobulins"/>
    <property type="match status" value="1"/>
</dbReference>
<dbReference type="InterPro" id="IPR044505">
    <property type="entry name" value="GlgX_Isoamylase_N_E_set"/>
</dbReference>
<evidence type="ECO:0000256" key="1">
    <source>
        <dbReference type="ARBA" id="ARBA00008061"/>
    </source>
</evidence>
<reference evidence="6" key="1">
    <citation type="submission" date="2022-10" db="EMBL/GenBank/DDBJ databases">
        <title>Rhodococcus sp.75.</title>
        <authorList>
            <person name="Sun M."/>
        </authorList>
    </citation>
    <scope>NUCLEOTIDE SEQUENCE</scope>
    <source>
        <strain evidence="6">75</strain>
    </source>
</reference>
<dbReference type="InterPro" id="IPR004193">
    <property type="entry name" value="Glyco_hydro_13_N"/>
</dbReference>
<dbReference type="NCBIfam" id="TIGR02100">
    <property type="entry name" value="glgX_debranch"/>
    <property type="match status" value="1"/>
</dbReference>
<keyword evidence="3" id="KW-0326">Glycosidase</keyword>
<keyword evidence="2" id="KW-0378">Hydrolase</keyword>
<dbReference type="Gene3D" id="3.20.20.80">
    <property type="entry name" value="Glycosidases"/>
    <property type="match status" value="1"/>
</dbReference>
<dbReference type="InterPro" id="IPR011837">
    <property type="entry name" value="Glycogen_debranch_GlgX"/>
</dbReference>
<dbReference type="RefSeq" id="WP_265383734.1">
    <property type="nucleotide sequence ID" value="NZ_CP110615.1"/>
</dbReference>
<dbReference type="Gene3D" id="2.60.40.1180">
    <property type="entry name" value="Golgi alpha-mannosidase II"/>
    <property type="match status" value="1"/>
</dbReference>
<evidence type="ECO:0000313" key="6">
    <source>
        <dbReference type="EMBL" id="UZJ25630.1"/>
    </source>
</evidence>
<dbReference type="PANTHER" id="PTHR43002">
    <property type="entry name" value="GLYCOGEN DEBRANCHING ENZYME"/>
    <property type="match status" value="1"/>
</dbReference>
<dbReference type="InterPro" id="IPR014756">
    <property type="entry name" value="Ig_E-set"/>
</dbReference>
<protein>
    <submittedName>
        <fullName evidence="6">Glycogen debranching protein GlgX</fullName>
    </submittedName>
</protein>
<name>A0ABY6P1U9_9NOCA</name>
<feature type="domain" description="Glycosyl hydrolase family 13 catalytic" evidence="5">
    <location>
        <begin position="158"/>
        <end position="565"/>
    </location>
</feature>
<evidence type="ECO:0000313" key="7">
    <source>
        <dbReference type="Proteomes" id="UP001164965"/>
    </source>
</evidence>
<dbReference type="CDD" id="cd02856">
    <property type="entry name" value="E_set_GDE_Isoamylase_N"/>
    <property type="match status" value="1"/>
</dbReference>
<dbReference type="InterPro" id="IPR013780">
    <property type="entry name" value="Glyco_hydro_b"/>
</dbReference>
<evidence type="ECO:0000259" key="5">
    <source>
        <dbReference type="SMART" id="SM00642"/>
    </source>
</evidence>
<dbReference type="CDD" id="cd11326">
    <property type="entry name" value="AmyAc_Glg_debranch"/>
    <property type="match status" value="1"/>
</dbReference>